<dbReference type="AlphaFoldDB" id="A0AAD6PXN8"/>
<accession>A0AAD6PXN8</accession>
<evidence type="ECO:0000313" key="2">
    <source>
        <dbReference type="EMBL" id="KAJ6969773.1"/>
    </source>
</evidence>
<keyword evidence="3" id="KW-1185">Reference proteome</keyword>
<gene>
    <name evidence="2" type="ORF">NC653_034351</name>
</gene>
<evidence type="ECO:0000256" key="1">
    <source>
        <dbReference type="SAM" id="SignalP"/>
    </source>
</evidence>
<dbReference type="EMBL" id="JAQIZT010000015">
    <property type="protein sequence ID" value="KAJ6969773.1"/>
    <property type="molecule type" value="Genomic_DNA"/>
</dbReference>
<feature type="chain" id="PRO_5042107546" evidence="1">
    <location>
        <begin position="21"/>
        <end position="154"/>
    </location>
</feature>
<feature type="signal peptide" evidence="1">
    <location>
        <begin position="1"/>
        <end position="20"/>
    </location>
</feature>
<proteinExistence type="predicted"/>
<organism evidence="2 3">
    <name type="scientific">Populus alba x Populus x berolinensis</name>
    <dbReference type="NCBI Taxonomy" id="444605"/>
    <lineage>
        <taxon>Eukaryota</taxon>
        <taxon>Viridiplantae</taxon>
        <taxon>Streptophyta</taxon>
        <taxon>Embryophyta</taxon>
        <taxon>Tracheophyta</taxon>
        <taxon>Spermatophyta</taxon>
        <taxon>Magnoliopsida</taxon>
        <taxon>eudicotyledons</taxon>
        <taxon>Gunneridae</taxon>
        <taxon>Pentapetalae</taxon>
        <taxon>rosids</taxon>
        <taxon>fabids</taxon>
        <taxon>Malpighiales</taxon>
        <taxon>Salicaceae</taxon>
        <taxon>Saliceae</taxon>
        <taxon>Populus</taxon>
    </lineage>
</organism>
<protein>
    <submittedName>
        <fullName evidence="2">Uncharacterized protein</fullName>
    </submittedName>
</protein>
<dbReference type="Proteomes" id="UP001164929">
    <property type="component" value="Chromosome 15"/>
</dbReference>
<evidence type="ECO:0000313" key="3">
    <source>
        <dbReference type="Proteomes" id="UP001164929"/>
    </source>
</evidence>
<reference evidence="2" key="1">
    <citation type="journal article" date="2023" name="Mol. Ecol. Resour.">
        <title>Chromosome-level genome assembly of a triploid poplar Populus alba 'Berolinensis'.</title>
        <authorList>
            <person name="Chen S."/>
            <person name="Yu Y."/>
            <person name="Wang X."/>
            <person name="Wang S."/>
            <person name="Zhang T."/>
            <person name="Zhou Y."/>
            <person name="He R."/>
            <person name="Meng N."/>
            <person name="Wang Y."/>
            <person name="Liu W."/>
            <person name="Liu Z."/>
            <person name="Liu J."/>
            <person name="Guo Q."/>
            <person name="Huang H."/>
            <person name="Sederoff R.R."/>
            <person name="Wang G."/>
            <person name="Qu G."/>
            <person name="Chen S."/>
        </authorList>
    </citation>
    <scope>NUCLEOTIDE SEQUENCE</scope>
    <source>
        <strain evidence="2">SC-2020</strain>
    </source>
</reference>
<sequence length="154" mass="17179">MEKSSMKMAFFVVLLVFAAGELLEAVANAVDIVIWVAILTAWDPGCCCIKLNSGLHVFLVEDRTHPHYTGCDSSGYWTMTAGWQFRRLWKLIVELYKEVRLKSSSISLSLGCYKADASFSSAQFSFRISLENAAPLFALICGKQLSIIVVHQIH</sequence>
<name>A0AAD6PXN8_9ROSI</name>
<keyword evidence="1" id="KW-0732">Signal</keyword>
<comment type="caution">
    <text evidence="2">The sequence shown here is derived from an EMBL/GenBank/DDBJ whole genome shotgun (WGS) entry which is preliminary data.</text>
</comment>